<sequence length="347" mass="37146">MMNFENLRTVYDNQGPFATVYLEGRSPAADAEKQVRLRWDELRENLASAGAADEILKNLDDTLIVEDITEVQTDGRIVVANAAGVVLDEHWDAALGTGDTAHYGQVPELGAYVREGCRLVDMVLVIANQEGATIRELRVSPQHEATQQDESVVSGDNDEDIHAPRQGALSHNQIRRRADEIVKDNARAVADQVDQIVRAREPDLVVVAGEVQGRTAVKAELSTRVTELLEETDQGGTDDDAAEDALYDALKSLASDRVQAKQAEDSENLSYSKAHDLAVEGQEKVSQAVGRGAVATVLLNYDVGSEGEGAILADAVLSSAGFGLVDADVADGIAAILRYDAATALAD</sequence>
<comment type="caution">
    <text evidence="1">The sequence shown here is derived from an EMBL/GenBank/DDBJ whole genome shotgun (WGS) entry which is preliminary data.</text>
</comment>
<proteinExistence type="predicted"/>
<dbReference type="EMBL" id="NRGX01000001">
    <property type="protein sequence ID" value="PCC17473.1"/>
    <property type="molecule type" value="Genomic_DNA"/>
</dbReference>
<dbReference type="AlphaFoldDB" id="A0A2A3X171"/>
<name>A0A2A3X171_BREAU</name>
<protein>
    <submittedName>
        <fullName evidence="1">Uncharacterized protein</fullName>
    </submittedName>
</protein>
<dbReference type="RefSeq" id="WP_096157440.1">
    <property type="nucleotide sequence ID" value="NZ_CP025332.1"/>
</dbReference>
<gene>
    <name evidence="1" type="ORF">CIK79_03690</name>
</gene>
<dbReference type="Proteomes" id="UP000218377">
    <property type="component" value="Unassembled WGS sequence"/>
</dbReference>
<dbReference type="Pfam" id="PF18844">
    <property type="entry name" value="baeRF_family2"/>
    <property type="match status" value="1"/>
</dbReference>
<evidence type="ECO:0000313" key="1">
    <source>
        <dbReference type="EMBL" id="PCC17473.1"/>
    </source>
</evidence>
<evidence type="ECO:0000313" key="2">
    <source>
        <dbReference type="Proteomes" id="UP000218377"/>
    </source>
</evidence>
<organism evidence="1 2">
    <name type="scientific">Brevibacterium aurantiacum</name>
    <dbReference type="NCBI Taxonomy" id="273384"/>
    <lineage>
        <taxon>Bacteria</taxon>
        <taxon>Bacillati</taxon>
        <taxon>Actinomycetota</taxon>
        <taxon>Actinomycetes</taxon>
        <taxon>Micrococcales</taxon>
        <taxon>Brevibacteriaceae</taxon>
        <taxon>Brevibacterium</taxon>
    </lineage>
</organism>
<accession>A0A2A3X171</accession>
<reference evidence="1 2" key="1">
    <citation type="journal article" date="2017" name="Elife">
        <title>Extensive horizontal gene transfer in cheese-associated bacteria.</title>
        <authorList>
            <person name="Bonham K.S."/>
            <person name="Wolfe B.E."/>
            <person name="Dutton R.J."/>
        </authorList>
    </citation>
    <scope>NUCLEOTIDE SEQUENCE [LARGE SCALE GENOMIC DNA]</scope>
    <source>
        <strain evidence="1 2">JB5</strain>
    </source>
</reference>
<dbReference type="InterPro" id="IPR040701">
    <property type="entry name" value="Bact_RF_family2"/>
</dbReference>